<evidence type="ECO:0000256" key="3">
    <source>
        <dbReference type="ARBA" id="ARBA00022692"/>
    </source>
</evidence>
<accession>A0A934MF76</accession>
<dbReference type="InterPro" id="IPR043428">
    <property type="entry name" value="LivM-like"/>
</dbReference>
<dbReference type="Proteomes" id="UP000609531">
    <property type="component" value="Unassembled WGS sequence"/>
</dbReference>
<feature type="transmembrane region" description="Helical" evidence="6">
    <location>
        <begin position="54"/>
        <end position="76"/>
    </location>
</feature>
<reference evidence="7" key="1">
    <citation type="submission" date="2020-12" db="EMBL/GenBank/DDBJ databases">
        <title>Bacterial taxonomy.</title>
        <authorList>
            <person name="Pan X."/>
        </authorList>
    </citation>
    <scope>NUCLEOTIDE SEQUENCE</scope>
    <source>
        <strain evidence="7">B2012</strain>
    </source>
</reference>
<keyword evidence="2" id="KW-1003">Cell membrane</keyword>
<keyword evidence="4 6" id="KW-1133">Transmembrane helix</keyword>
<comment type="subcellular location">
    <subcellularLocation>
        <location evidence="1">Cell membrane</location>
        <topology evidence="1">Multi-pass membrane protein</topology>
    </subcellularLocation>
</comment>
<dbReference type="EMBL" id="JAEKJA010000026">
    <property type="protein sequence ID" value="MBJ3778362.1"/>
    <property type="molecule type" value="Genomic_DNA"/>
</dbReference>
<feature type="transmembrane region" description="Helical" evidence="6">
    <location>
        <begin position="31"/>
        <end position="48"/>
    </location>
</feature>
<dbReference type="RefSeq" id="WP_198884259.1">
    <property type="nucleotide sequence ID" value="NZ_JAEKJA010000026.1"/>
</dbReference>
<dbReference type="PANTHER" id="PTHR30482:SF10">
    <property type="entry name" value="HIGH-AFFINITY BRANCHED-CHAIN AMINO ACID TRANSPORT PROTEIN BRAE"/>
    <property type="match status" value="1"/>
</dbReference>
<feature type="transmembrane region" description="Helical" evidence="6">
    <location>
        <begin position="88"/>
        <end position="109"/>
    </location>
</feature>
<keyword evidence="8" id="KW-1185">Reference proteome</keyword>
<dbReference type="AlphaFoldDB" id="A0A934MF76"/>
<dbReference type="CDD" id="cd06581">
    <property type="entry name" value="TM_PBP1_LivM_like"/>
    <property type="match status" value="1"/>
</dbReference>
<sequence length="300" mass="31376">MATYIVFILAIAAVYALLAQSLVLVWGQSGMVNLGLVGFFAIGAYASALVTTDLAAPVVIGLVCALVAGALVGLAVTLSTLRLRDDYLAIVTLGFAEVVRIVASNEIWLTNGTDGIAGIPSLFDRSGGLWFHVKFAVAATLVCLLAGILISRLSRSPWGRVLRAIRDDQVVAAVAGKRVVRYKAEAFMIGSAIAALAGALYGSYISYIAPDLFQPLITIYVFLAATAGGNSRAIGATIGAYLLVAWLEASRFLGEIVPGVSAVQVAALREITVGLALVLVLRFAPGGLFREKNEKAPHAN</sequence>
<gene>
    <name evidence="7" type="ORF">JCR33_21865</name>
</gene>
<dbReference type="InterPro" id="IPR001851">
    <property type="entry name" value="ABC_transp_permease"/>
</dbReference>
<feature type="transmembrane region" description="Helical" evidence="6">
    <location>
        <begin position="186"/>
        <end position="207"/>
    </location>
</feature>
<feature type="transmembrane region" description="Helical" evidence="6">
    <location>
        <begin position="219"/>
        <end position="244"/>
    </location>
</feature>
<evidence type="ECO:0000313" key="7">
    <source>
        <dbReference type="EMBL" id="MBJ3778362.1"/>
    </source>
</evidence>
<evidence type="ECO:0000256" key="1">
    <source>
        <dbReference type="ARBA" id="ARBA00004651"/>
    </source>
</evidence>
<dbReference type="Pfam" id="PF02653">
    <property type="entry name" value="BPD_transp_2"/>
    <property type="match status" value="1"/>
</dbReference>
<dbReference type="GO" id="GO:0015658">
    <property type="term" value="F:branched-chain amino acid transmembrane transporter activity"/>
    <property type="evidence" value="ECO:0007669"/>
    <property type="project" value="InterPro"/>
</dbReference>
<keyword evidence="5 6" id="KW-0472">Membrane</keyword>
<protein>
    <submittedName>
        <fullName evidence="7">Branched-chain amino acid ABC transporter permease</fullName>
    </submittedName>
</protein>
<feature type="transmembrane region" description="Helical" evidence="6">
    <location>
        <begin position="6"/>
        <end position="26"/>
    </location>
</feature>
<proteinExistence type="predicted"/>
<dbReference type="GO" id="GO:0005886">
    <property type="term" value="C:plasma membrane"/>
    <property type="evidence" value="ECO:0007669"/>
    <property type="project" value="UniProtKB-SubCell"/>
</dbReference>
<evidence type="ECO:0000256" key="6">
    <source>
        <dbReference type="SAM" id="Phobius"/>
    </source>
</evidence>
<evidence type="ECO:0000256" key="5">
    <source>
        <dbReference type="ARBA" id="ARBA00023136"/>
    </source>
</evidence>
<evidence type="ECO:0000256" key="2">
    <source>
        <dbReference type="ARBA" id="ARBA00022475"/>
    </source>
</evidence>
<feature type="transmembrane region" description="Helical" evidence="6">
    <location>
        <begin position="129"/>
        <end position="150"/>
    </location>
</feature>
<organism evidence="7 8">
    <name type="scientific">Acuticoccus mangrovi</name>
    <dbReference type="NCBI Taxonomy" id="2796142"/>
    <lineage>
        <taxon>Bacteria</taxon>
        <taxon>Pseudomonadati</taxon>
        <taxon>Pseudomonadota</taxon>
        <taxon>Alphaproteobacteria</taxon>
        <taxon>Hyphomicrobiales</taxon>
        <taxon>Amorphaceae</taxon>
        <taxon>Acuticoccus</taxon>
    </lineage>
</organism>
<evidence type="ECO:0000256" key="4">
    <source>
        <dbReference type="ARBA" id="ARBA00022989"/>
    </source>
</evidence>
<evidence type="ECO:0000313" key="8">
    <source>
        <dbReference type="Proteomes" id="UP000609531"/>
    </source>
</evidence>
<name>A0A934MF76_9HYPH</name>
<comment type="caution">
    <text evidence="7">The sequence shown here is derived from an EMBL/GenBank/DDBJ whole genome shotgun (WGS) entry which is preliminary data.</text>
</comment>
<dbReference type="PANTHER" id="PTHR30482">
    <property type="entry name" value="HIGH-AFFINITY BRANCHED-CHAIN AMINO ACID TRANSPORT SYSTEM PERMEASE"/>
    <property type="match status" value="1"/>
</dbReference>
<keyword evidence="3 6" id="KW-0812">Transmembrane</keyword>